<name>A0ABT2VUB3_9ALTE</name>
<comment type="caution">
    <text evidence="3">The sequence shown here is derived from an EMBL/GenBank/DDBJ whole genome shotgun (WGS) entry which is preliminary data.</text>
</comment>
<feature type="transmembrane region" description="Helical" evidence="1">
    <location>
        <begin position="156"/>
        <end position="176"/>
    </location>
</feature>
<dbReference type="EMBL" id="JAOTJC010000016">
    <property type="protein sequence ID" value="MCU7556018.1"/>
    <property type="molecule type" value="Genomic_DNA"/>
</dbReference>
<keyword evidence="1" id="KW-0472">Membrane</keyword>
<dbReference type="RefSeq" id="WP_262996268.1">
    <property type="nucleotide sequence ID" value="NZ_JAOTJC010000016.1"/>
</dbReference>
<evidence type="ECO:0008006" key="5">
    <source>
        <dbReference type="Google" id="ProtNLM"/>
    </source>
</evidence>
<reference evidence="4" key="1">
    <citation type="submission" date="2023-07" db="EMBL/GenBank/DDBJ databases">
        <title>Study on multiphase classification of strain Alteromonas salexigens isolated from the Yellow Sea.</title>
        <authorList>
            <person name="Sun L."/>
        </authorList>
    </citation>
    <scope>NUCLEOTIDE SEQUENCE [LARGE SCALE GENOMIC DNA]</scope>
    <source>
        <strain evidence="4">ASW11-19</strain>
    </source>
</reference>
<organism evidence="3 4">
    <name type="scientific">Alteromonas salexigens</name>
    <dbReference type="NCBI Taxonomy" id="2982530"/>
    <lineage>
        <taxon>Bacteria</taxon>
        <taxon>Pseudomonadati</taxon>
        <taxon>Pseudomonadota</taxon>
        <taxon>Gammaproteobacteria</taxon>
        <taxon>Alteromonadales</taxon>
        <taxon>Alteromonadaceae</taxon>
        <taxon>Alteromonas/Salinimonas group</taxon>
        <taxon>Alteromonas</taxon>
    </lineage>
</organism>
<protein>
    <recommendedName>
        <fullName evidence="5">PEP-CTERM sorting domain-containing protein</fullName>
    </recommendedName>
</protein>
<evidence type="ECO:0000313" key="3">
    <source>
        <dbReference type="EMBL" id="MCU7556018.1"/>
    </source>
</evidence>
<dbReference type="Proteomes" id="UP001209257">
    <property type="component" value="Unassembled WGS sequence"/>
</dbReference>
<keyword evidence="2" id="KW-0732">Signal</keyword>
<gene>
    <name evidence="3" type="ORF">OCL06_15615</name>
</gene>
<feature type="signal peptide" evidence="2">
    <location>
        <begin position="1"/>
        <end position="20"/>
    </location>
</feature>
<proteinExistence type="predicted"/>
<evidence type="ECO:0000313" key="4">
    <source>
        <dbReference type="Proteomes" id="UP001209257"/>
    </source>
</evidence>
<sequence length="186" mass="20004">MYKKILMAVLLLASTSGANAAVINFSFTPSDANLFNINLPTPTNTLSAATFTLNVAGDFNFSSEHLTYNVEGLFNGIVLDNNTGNDAFNFGNGDDPISSNAPSPIVTSFAIIPQITWLQIISDGIINLTFTTTRFVDCCSGPDVNHLSGSFQTRSILVSSPSIFAIFVLAFLGVIFRKVTKQKITH</sequence>
<keyword evidence="1" id="KW-0812">Transmembrane</keyword>
<feature type="chain" id="PRO_5045092223" description="PEP-CTERM sorting domain-containing protein" evidence="2">
    <location>
        <begin position="21"/>
        <end position="186"/>
    </location>
</feature>
<accession>A0ABT2VUB3</accession>
<evidence type="ECO:0000256" key="2">
    <source>
        <dbReference type="SAM" id="SignalP"/>
    </source>
</evidence>
<keyword evidence="1" id="KW-1133">Transmembrane helix</keyword>
<evidence type="ECO:0000256" key="1">
    <source>
        <dbReference type="SAM" id="Phobius"/>
    </source>
</evidence>
<keyword evidence="4" id="KW-1185">Reference proteome</keyword>